<dbReference type="GeneID" id="115882568"/>
<dbReference type="Pfam" id="PF00246">
    <property type="entry name" value="Peptidase_M14"/>
    <property type="match status" value="1"/>
</dbReference>
<dbReference type="Pfam" id="PF18027">
    <property type="entry name" value="Pepdidase_M14_N"/>
    <property type="match status" value="1"/>
</dbReference>
<dbReference type="KEGG" id="soy:115882568"/>
<comment type="similarity">
    <text evidence="2 3">Belongs to the peptidase M14 family.</text>
</comment>
<dbReference type="InParanoid" id="A0A6J2XYN2"/>
<reference evidence="7" key="1">
    <citation type="submission" date="2025-08" db="UniProtKB">
        <authorList>
            <consortium name="RefSeq"/>
        </authorList>
    </citation>
    <scope>IDENTIFICATION</scope>
    <source>
        <tissue evidence="7">Gonads</tissue>
    </source>
</reference>
<keyword evidence="6" id="KW-1185">Reference proteome</keyword>
<feature type="domain" description="Peptidase M14" evidence="5">
    <location>
        <begin position="162"/>
        <end position="439"/>
    </location>
</feature>
<dbReference type="Proteomes" id="UP000504635">
    <property type="component" value="Unplaced"/>
</dbReference>
<proteinExistence type="inferred from homology"/>
<accession>A0A6J2XYN2</accession>
<dbReference type="GO" id="GO:0004181">
    <property type="term" value="F:metallocarboxypeptidase activity"/>
    <property type="evidence" value="ECO:0007669"/>
    <property type="project" value="InterPro"/>
</dbReference>
<dbReference type="GO" id="GO:0008270">
    <property type="term" value="F:zinc ion binding"/>
    <property type="evidence" value="ECO:0007669"/>
    <property type="project" value="InterPro"/>
</dbReference>
<feature type="region of interest" description="Disordered" evidence="4">
    <location>
        <begin position="1"/>
        <end position="31"/>
    </location>
</feature>
<comment type="cofactor">
    <cofactor evidence="1">
        <name>Zn(2+)</name>
        <dbReference type="ChEBI" id="CHEBI:29105"/>
    </cofactor>
</comment>
<sequence>MGDFGEDSDDSDGEGGMGNVNRQIMRPPGHSGKAKRGHLCFDASFECGNLGRVDLINEYEYDLFIRPDTCSPRLRFWFNFTVDNVKLDQRVIFNLVNISKERNLFMEKMTPLVKSSSRPKWQRIPKKDVFYHKSNVHQGHYVLSFSFGFDKEEDIFQFALAPPYSYSKLQTFLSLLEKKASYLKESFNRELLTESVQKRKVDLITIGALGTVDKNKLKTKRRMVCIMARVHPGETPASFACQGLLELLISSNSVATILRDNVTFKVIPMLNPDGVFLGNYRSTVIGQDLNRCWNIANQWLHPTIKAVIDTLTILDKSKEFQLDFVIDIHAHSSLPGCFVYGNTYDDVYRYERHILFPKLLASTADDYIASNTMFNSDNTKIGTSRRYLCSLLSDKVNCYTFEVSIFGYKLKGNDAIVPYTEDSYMRCGRNLVRTFLEYYQNIGAIPIQLTSNVSSKKRSRRSQYRSKNKNYVRNRTPLTGKTQAQLHFKNLNMNYDSETSVEDYTYSYRAASPKKAFDRISEQYRLRSAKTPQKRNFRSDSPVSTFVVLPEPNLTVIDFNVISRDGIDRVSQLNKINKVRNY</sequence>
<gene>
    <name evidence="7" type="primary">LOC115882568</name>
</gene>
<dbReference type="OrthoDB" id="10253041at2759"/>
<organism evidence="6 7">
    <name type="scientific">Sitophilus oryzae</name>
    <name type="common">Rice weevil</name>
    <name type="synonym">Curculio oryzae</name>
    <dbReference type="NCBI Taxonomy" id="7048"/>
    <lineage>
        <taxon>Eukaryota</taxon>
        <taxon>Metazoa</taxon>
        <taxon>Ecdysozoa</taxon>
        <taxon>Arthropoda</taxon>
        <taxon>Hexapoda</taxon>
        <taxon>Insecta</taxon>
        <taxon>Pterygota</taxon>
        <taxon>Neoptera</taxon>
        <taxon>Endopterygota</taxon>
        <taxon>Coleoptera</taxon>
        <taxon>Polyphaga</taxon>
        <taxon>Cucujiformia</taxon>
        <taxon>Curculionidae</taxon>
        <taxon>Dryophthorinae</taxon>
        <taxon>Sitophilus</taxon>
    </lineage>
</organism>
<dbReference type="GO" id="GO:0006508">
    <property type="term" value="P:proteolysis"/>
    <property type="evidence" value="ECO:0007669"/>
    <property type="project" value="InterPro"/>
</dbReference>
<dbReference type="PANTHER" id="PTHR12756:SF9">
    <property type="entry name" value="CYTOSOLIC CARBOXYPEPTIDASE 6"/>
    <property type="match status" value="1"/>
</dbReference>
<dbReference type="SUPFAM" id="SSF53187">
    <property type="entry name" value="Zn-dependent exopeptidases"/>
    <property type="match status" value="1"/>
</dbReference>
<protein>
    <submittedName>
        <fullName evidence="7">Cytosolic carboxypeptidase 6-like isoform X1</fullName>
    </submittedName>
</protein>
<feature type="active site" description="Proton donor/acceptor" evidence="3">
    <location>
        <position position="402"/>
    </location>
</feature>
<name>A0A6J2XYN2_SITOR</name>
<evidence type="ECO:0000313" key="7">
    <source>
        <dbReference type="RefSeq" id="XP_030756613.1"/>
    </source>
</evidence>
<feature type="compositionally biased region" description="Acidic residues" evidence="4">
    <location>
        <begin position="1"/>
        <end position="13"/>
    </location>
</feature>
<evidence type="ECO:0000256" key="2">
    <source>
        <dbReference type="ARBA" id="ARBA00005988"/>
    </source>
</evidence>
<dbReference type="CDD" id="cd06908">
    <property type="entry name" value="M14_AGBL4_like"/>
    <property type="match status" value="1"/>
</dbReference>
<dbReference type="Gene3D" id="2.60.40.3120">
    <property type="match status" value="1"/>
</dbReference>
<dbReference type="PANTHER" id="PTHR12756">
    <property type="entry name" value="CYTOSOLIC CARBOXYPEPTIDASE"/>
    <property type="match status" value="1"/>
</dbReference>
<dbReference type="PROSITE" id="PS52035">
    <property type="entry name" value="PEPTIDASE_M14"/>
    <property type="match status" value="1"/>
</dbReference>
<evidence type="ECO:0000256" key="4">
    <source>
        <dbReference type="SAM" id="MobiDB-lite"/>
    </source>
</evidence>
<evidence type="ECO:0000259" key="5">
    <source>
        <dbReference type="PROSITE" id="PS52035"/>
    </source>
</evidence>
<dbReference type="InterPro" id="IPR050821">
    <property type="entry name" value="Cytosolic_carboxypeptidase"/>
</dbReference>
<dbReference type="RefSeq" id="XP_030756613.1">
    <property type="nucleotide sequence ID" value="XM_030900753.1"/>
</dbReference>
<evidence type="ECO:0000256" key="3">
    <source>
        <dbReference type="PROSITE-ProRule" id="PRU01379"/>
    </source>
</evidence>
<dbReference type="AlphaFoldDB" id="A0A6J2XYN2"/>
<dbReference type="FunCoup" id="A0A6J2XYN2">
    <property type="interactions" value="60"/>
</dbReference>
<evidence type="ECO:0000313" key="6">
    <source>
        <dbReference type="Proteomes" id="UP000504635"/>
    </source>
</evidence>
<dbReference type="Gene3D" id="3.40.630.10">
    <property type="entry name" value="Zn peptidases"/>
    <property type="match status" value="1"/>
</dbReference>
<evidence type="ECO:0000256" key="1">
    <source>
        <dbReference type="ARBA" id="ARBA00001947"/>
    </source>
</evidence>
<dbReference type="InterPro" id="IPR000834">
    <property type="entry name" value="Peptidase_M14"/>
</dbReference>
<dbReference type="InterPro" id="IPR040626">
    <property type="entry name" value="Pepdidase_M14_N"/>
</dbReference>